<evidence type="ECO:0000313" key="2">
    <source>
        <dbReference type="Proteomes" id="UP000014500"/>
    </source>
</evidence>
<dbReference type="AlphaFoldDB" id="T1J7H9"/>
<sequence length="62" mass="6882">MNPTYSLHAHPTSRPLGCCVFTKPKSVYLMSQNECINKLATEAPSQVIRTLNLQLHLEDSPG</sequence>
<dbReference type="HOGENOM" id="CLU_2906929_0_0_1"/>
<keyword evidence="2" id="KW-1185">Reference proteome</keyword>
<accession>T1J7H9</accession>
<evidence type="ECO:0000313" key="1">
    <source>
        <dbReference type="EnsemblMetazoa" id="SMAR009623-PA"/>
    </source>
</evidence>
<reference evidence="1" key="2">
    <citation type="submission" date="2015-02" db="UniProtKB">
        <authorList>
            <consortium name="EnsemblMetazoa"/>
        </authorList>
    </citation>
    <scope>IDENTIFICATION</scope>
</reference>
<organism evidence="1 2">
    <name type="scientific">Strigamia maritima</name>
    <name type="common">European centipede</name>
    <name type="synonym">Geophilus maritimus</name>
    <dbReference type="NCBI Taxonomy" id="126957"/>
    <lineage>
        <taxon>Eukaryota</taxon>
        <taxon>Metazoa</taxon>
        <taxon>Ecdysozoa</taxon>
        <taxon>Arthropoda</taxon>
        <taxon>Myriapoda</taxon>
        <taxon>Chilopoda</taxon>
        <taxon>Pleurostigmophora</taxon>
        <taxon>Geophilomorpha</taxon>
        <taxon>Linotaeniidae</taxon>
        <taxon>Strigamia</taxon>
    </lineage>
</organism>
<name>T1J7H9_STRMM</name>
<dbReference type="EnsemblMetazoa" id="SMAR009623-RA">
    <property type="protein sequence ID" value="SMAR009623-PA"/>
    <property type="gene ID" value="SMAR009623"/>
</dbReference>
<dbReference type="EMBL" id="JH431929">
    <property type="status" value="NOT_ANNOTATED_CDS"/>
    <property type="molecule type" value="Genomic_DNA"/>
</dbReference>
<reference evidence="2" key="1">
    <citation type="submission" date="2011-05" db="EMBL/GenBank/DDBJ databases">
        <authorList>
            <person name="Richards S.R."/>
            <person name="Qu J."/>
            <person name="Jiang H."/>
            <person name="Jhangiani S.N."/>
            <person name="Agravi P."/>
            <person name="Goodspeed R."/>
            <person name="Gross S."/>
            <person name="Mandapat C."/>
            <person name="Jackson L."/>
            <person name="Mathew T."/>
            <person name="Pu L."/>
            <person name="Thornton R."/>
            <person name="Saada N."/>
            <person name="Wilczek-Boney K.B."/>
            <person name="Lee S."/>
            <person name="Kovar C."/>
            <person name="Wu Y."/>
            <person name="Scherer S.E."/>
            <person name="Worley K.C."/>
            <person name="Muzny D.M."/>
            <person name="Gibbs R."/>
        </authorList>
    </citation>
    <scope>NUCLEOTIDE SEQUENCE</scope>
    <source>
        <strain evidence="2">Brora</strain>
    </source>
</reference>
<proteinExistence type="predicted"/>
<dbReference type="Proteomes" id="UP000014500">
    <property type="component" value="Unassembled WGS sequence"/>
</dbReference>
<protein>
    <submittedName>
        <fullName evidence="1">Uncharacterized protein</fullName>
    </submittedName>
</protein>